<dbReference type="OrthoDB" id="9804720at2"/>
<sequence length="352" mass="39422">MFSFFKKKKEEKTQEELPLEKELIQEEIKQEQEISLDEVETAQVDKEEQKEQLSNEESQEHKGFFSKALEKTFANIKSVVPHRKEKISFDDIEELLIEADVEYEIIEKAMDGLPEMITRKQLRHRLVMLFEHAPNVDLSNLPKPFVRLIIGVNGAGKTTTIAKLANKAKKENKSVILGAGDTFRAAAIEQLSSWAQKIDVPIIKTKQGHDPSAVAYDTISSAVAKDIDNVIIDTAGRLQTQTNLNNELKKIVKVCNKAQEGAPHQKLLIIDGTQGNSAISQARAFNEMVQVDGIIVTKLDGTAKGGALFSISNQLELPIFYVGIGEKQDDLIEFSPDEFVDSLLDEIYTQEQ</sequence>
<keyword evidence="2 8" id="KW-0963">Cytoplasm</keyword>
<comment type="function">
    <text evidence="8">Involved in targeting and insertion of nascent membrane proteins into the cytoplasmic membrane. Acts as a receptor for the complex formed by the signal recognition particle (SRP) and the ribosome-nascent chain (RNC).</text>
</comment>
<dbReference type="GO" id="GO:0006614">
    <property type="term" value="P:SRP-dependent cotranslational protein targeting to membrane"/>
    <property type="evidence" value="ECO:0007669"/>
    <property type="project" value="InterPro"/>
</dbReference>
<dbReference type="PANTHER" id="PTHR43134">
    <property type="entry name" value="SIGNAL RECOGNITION PARTICLE RECEPTOR SUBUNIT ALPHA"/>
    <property type="match status" value="1"/>
</dbReference>
<dbReference type="RefSeq" id="WP_101185013.1">
    <property type="nucleotide sequence ID" value="NZ_CP031218.1"/>
</dbReference>
<keyword evidence="7 8" id="KW-0675">Receptor</keyword>
<dbReference type="Gene3D" id="1.20.120.140">
    <property type="entry name" value="Signal recognition particle SRP54, nucleotide-binding domain"/>
    <property type="match status" value="1"/>
</dbReference>
<feature type="binding site" evidence="8">
    <location>
        <begin position="233"/>
        <end position="237"/>
    </location>
    <ligand>
        <name>GTP</name>
        <dbReference type="ChEBI" id="CHEBI:37565"/>
    </ligand>
</feature>
<keyword evidence="6 8" id="KW-0472">Membrane</keyword>
<dbReference type="HAMAP" id="MF_00920">
    <property type="entry name" value="FtsY"/>
    <property type="match status" value="1"/>
</dbReference>
<dbReference type="GO" id="GO:0003924">
    <property type="term" value="F:GTPase activity"/>
    <property type="evidence" value="ECO:0007669"/>
    <property type="project" value="UniProtKB-UniRule"/>
</dbReference>
<gene>
    <name evidence="8" type="primary">ftsY</name>
    <name evidence="11" type="ORF">CP960_08625</name>
</gene>
<dbReference type="FunFam" id="3.40.50.300:FF:000053">
    <property type="entry name" value="Signal recognition particle receptor FtsY"/>
    <property type="match status" value="1"/>
</dbReference>
<evidence type="ECO:0000256" key="5">
    <source>
        <dbReference type="ARBA" id="ARBA00023134"/>
    </source>
</evidence>
<dbReference type="InterPro" id="IPR042101">
    <property type="entry name" value="SRP54_N_sf"/>
</dbReference>
<keyword evidence="12" id="KW-1185">Reference proteome</keyword>
<evidence type="ECO:0000313" key="12">
    <source>
        <dbReference type="Proteomes" id="UP000233248"/>
    </source>
</evidence>
<feature type="compositionally biased region" description="Basic and acidic residues" evidence="9">
    <location>
        <begin position="43"/>
        <end position="61"/>
    </location>
</feature>
<dbReference type="InterPro" id="IPR003593">
    <property type="entry name" value="AAA+_ATPase"/>
</dbReference>
<keyword evidence="5 8" id="KW-0342">GTP-binding</keyword>
<evidence type="ECO:0000256" key="1">
    <source>
        <dbReference type="ARBA" id="ARBA00022475"/>
    </source>
</evidence>
<evidence type="ECO:0000256" key="8">
    <source>
        <dbReference type="HAMAP-Rule" id="MF_00920"/>
    </source>
</evidence>
<dbReference type="EMBL" id="NXIF01000032">
    <property type="protein sequence ID" value="PKI80603.1"/>
    <property type="molecule type" value="Genomic_DNA"/>
</dbReference>
<dbReference type="GO" id="GO:0005047">
    <property type="term" value="F:signal recognition particle binding"/>
    <property type="evidence" value="ECO:0007669"/>
    <property type="project" value="TreeGrafter"/>
</dbReference>
<evidence type="ECO:0000256" key="3">
    <source>
        <dbReference type="ARBA" id="ARBA00022741"/>
    </source>
</evidence>
<evidence type="ECO:0000256" key="4">
    <source>
        <dbReference type="ARBA" id="ARBA00022801"/>
    </source>
</evidence>
<accession>A0A2N1J217</accession>
<evidence type="ECO:0000256" key="6">
    <source>
        <dbReference type="ARBA" id="ARBA00023136"/>
    </source>
</evidence>
<dbReference type="GO" id="GO:0005886">
    <property type="term" value="C:plasma membrane"/>
    <property type="evidence" value="ECO:0007669"/>
    <property type="project" value="UniProtKB-SubCell"/>
</dbReference>
<feature type="region of interest" description="Disordered" evidence="9">
    <location>
        <begin position="34"/>
        <end position="61"/>
    </location>
</feature>
<name>A0A2N1J217_9BACT</name>
<evidence type="ECO:0000313" key="11">
    <source>
        <dbReference type="EMBL" id="PKI80603.1"/>
    </source>
</evidence>
<keyword evidence="3 8" id="KW-0547">Nucleotide-binding</keyword>
<dbReference type="SMART" id="SM00382">
    <property type="entry name" value="AAA"/>
    <property type="match status" value="1"/>
</dbReference>
<dbReference type="InterPro" id="IPR000897">
    <property type="entry name" value="SRP54_GTPase_dom"/>
</dbReference>
<proteinExistence type="inferred from homology"/>
<evidence type="ECO:0000256" key="7">
    <source>
        <dbReference type="ARBA" id="ARBA00023170"/>
    </source>
</evidence>
<evidence type="ECO:0000256" key="9">
    <source>
        <dbReference type="SAM" id="MobiDB-lite"/>
    </source>
</evidence>
<feature type="binding site" evidence="8">
    <location>
        <begin position="151"/>
        <end position="158"/>
    </location>
    <ligand>
        <name>GTP</name>
        <dbReference type="ChEBI" id="CHEBI:37565"/>
    </ligand>
</feature>
<dbReference type="AlphaFoldDB" id="A0A2N1J217"/>
<dbReference type="InterPro" id="IPR004390">
    <property type="entry name" value="SR_rcpt_FtsY"/>
</dbReference>
<dbReference type="Proteomes" id="UP000233248">
    <property type="component" value="Unassembled WGS sequence"/>
</dbReference>
<keyword evidence="4 8" id="KW-0378">Hydrolase</keyword>
<dbReference type="EC" id="3.6.5.4" evidence="8"/>
<dbReference type="KEGG" id="ahs:AHALO_1755"/>
<reference evidence="11 12" key="1">
    <citation type="submission" date="2017-09" db="EMBL/GenBank/DDBJ databases">
        <title>Genomics of the genus Arcobacter.</title>
        <authorList>
            <person name="Perez-Cataluna A."/>
            <person name="Figueras M.J."/>
            <person name="Salas-Masso N."/>
        </authorList>
    </citation>
    <scope>NUCLEOTIDE SEQUENCE [LARGE SCALE GENOMIC DNA]</scope>
    <source>
        <strain evidence="11 12">DSM 18005</strain>
    </source>
</reference>
<dbReference type="Pfam" id="PF00448">
    <property type="entry name" value="SRP54"/>
    <property type="match status" value="1"/>
</dbReference>
<dbReference type="PANTHER" id="PTHR43134:SF1">
    <property type="entry name" value="SIGNAL RECOGNITION PARTICLE RECEPTOR SUBUNIT ALPHA"/>
    <property type="match status" value="1"/>
</dbReference>
<protein>
    <recommendedName>
        <fullName evidence="8">Signal recognition particle receptor FtsY</fullName>
        <shortName evidence="8">SRP receptor</shortName>
        <ecNumber evidence="8">3.6.5.4</ecNumber>
    </recommendedName>
</protein>
<comment type="catalytic activity">
    <reaction evidence="8">
        <text>GTP + H2O = GDP + phosphate + H(+)</text>
        <dbReference type="Rhea" id="RHEA:19669"/>
        <dbReference type="ChEBI" id="CHEBI:15377"/>
        <dbReference type="ChEBI" id="CHEBI:15378"/>
        <dbReference type="ChEBI" id="CHEBI:37565"/>
        <dbReference type="ChEBI" id="CHEBI:43474"/>
        <dbReference type="ChEBI" id="CHEBI:58189"/>
        <dbReference type="EC" id="3.6.5.4"/>
    </reaction>
</comment>
<dbReference type="NCBIfam" id="TIGR00064">
    <property type="entry name" value="ftsY"/>
    <property type="match status" value="1"/>
</dbReference>
<dbReference type="CDD" id="cd17874">
    <property type="entry name" value="FtsY"/>
    <property type="match status" value="1"/>
</dbReference>
<organism evidence="11 12">
    <name type="scientific">Malaciobacter halophilus</name>
    <dbReference type="NCBI Taxonomy" id="197482"/>
    <lineage>
        <taxon>Bacteria</taxon>
        <taxon>Pseudomonadati</taxon>
        <taxon>Campylobacterota</taxon>
        <taxon>Epsilonproteobacteria</taxon>
        <taxon>Campylobacterales</taxon>
        <taxon>Arcobacteraceae</taxon>
        <taxon>Malaciobacter</taxon>
    </lineage>
</organism>
<comment type="subcellular location">
    <subcellularLocation>
        <location evidence="8">Cell membrane</location>
        <topology evidence="8">Peripheral membrane protein</topology>
        <orientation evidence="8">Cytoplasmic side</orientation>
    </subcellularLocation>
    <subcellularLocation>
        <location evidence="8">Cytoplasm</location>
    </subcellularLocation>
</comment>
<keyword evidence="1 8" id="KW-1003">Cell membrane</keyword>
<evidence type="ECO:0000256" key="2">
    <source>
        <dbReference type="ARBA" id="ARBA00022490"/>
    </source>
</evidence>
<dbReference type="SMART" id="SM00962">
    <property type="entry name" value="SRP54"/>
    <property type="match status" value="1"/>
</dbReference>
<evidence type="ECO:0000259" key="10">
    <source>
        <dbReference type="PROSITE" id="PS00300"/>
    </source>
</evidence>
<comment type="subunit">
    <text evidence="8">Part of the signal recognition particle protein translocation system, which is composed of SRP and FtsY.</text>
</comment>
<dbReference type="SUPFAM" id="SSF52540">
    <property type="entry name" value="P-loop containing nucleoside triphosphate hydrolases"/>
    <property type="match status" value="1"/>
</dbReference>
<dbReference type="GO" id="GO:0005525">
    <property type="term" value="F:GTP binding"/>
    <property type="evidence" value="ECO:0007669"/>
    <property type="project" value="UniProtKB-UniRule"/>
</dbReference>
<feature type="binding site" evidence="8">
    <location>
        <begin position="297"/>
        <end position="300"/>
    </location>
    <ligand>
        <name>GTP</name>
        <dbReference type="ChEBI" id="CHEBI:37565"/>
    </ligand>
</feature>
<dbReference type="GO" id="GO:0005737">
    <property type="term" value="C:cytoplasm"/>
    <property type="evidence" value="ECO:0007669"/>
    <property type="project" value="UniProtKB-SubCell"/>
</dbReference>
<dbReference type="PROSITE" id="PS00300">
    <property type="entry name" value="SRP54"/>
    <property type="match status" value="1"/>
</dbReference>
<comment type="caution">
    <text evidence="11">The sequence shown here is derived from an EMBL/GenBank/DDBJ whole genome shotgun (WGS) entry which is preliminary data.</text>
</comment>
<feature type="domain" description="SRP54-type proteins GTP-binding" evidence="10">
    <location>
        <begin position="318"/>
        <end position="331"/>
    </location>
</feature>
<dbReference type="InterPro" id="IPR027417">
    <property type="entry name" value="P-loop_NTPase"/>
</dbReference>
<dbReference type="Gene3D" id="3.40.50.300">
    <property type="entry name" value="P-loop containing nucleotide triphosphate hydrolases"/>
    <property type="match status" value="1"/>
</dbReference>
<comment type="similarity">
    <text evidence="8">Belongs to the GTP-binding SRP family. FtsY subfamily.</text>
</comment>